<organism evidence="4 5">
    <name type="scientific">Catenulispora subtropica</name>
    <dbReference type="NCBI Taxonomy" id="450798"/>
    <lineage>
        <taxon>Bacteria</taxon>
        <taxon>Bacillati</taxon>
        <taxon>Actinomycetota</taxon>
        <taxon>Actinomycetes</taxon>
        <taxon>Catenulisporales</taxon>
        <taxon>Catenulisporaceae</taxon>
        <taxon>Catenulispora</taxon>
    </lineage>
</organism>
<evidence type="ECO:0000256" key="2">
    <source>
        <dbReference type="SAM" id="SignalP"/>
    </source>
</evidence>
<dbReference type="SUPFAM" id="SSF53850">
    <property type="entry name" value="Periplasmic binding protein-like II"/>
    <property type="match status" value="1"/>
</dbReference>
<dbReference type="InterPro" id="IPR039424">
    <property type="entry name" value="SBP_5"/>
</dbReference>
<protein>
    <submittedName>
        <fullName evidence="4">ABC transporter substrate-binding protein</fullName>
    </submittedName>
</protein>
<keyword evidence="5" id="KW-1185">Reference proteome</keyword>
<feature type="chain" id="PRO_5045078006" evidence="2">
    <location>
        <begin position="21"/>
        <end position="545"/>
    </location>
</feature>
<dbReference type="InterPro" id="IPR030678">
    <property type="entry name" value="Peptide/Ni-bd"/>
</dbReference>
<feature type="domain" description="Solute-binding protein family 5" evidence="3">
    <location>
        <begin position="103"/>
        <end position="461"/>
    </location>
</feature>
<dbReference type="PROSITE" id="PS51257">
    <property type="entry name" value="PROKAR_LIPOPROTEIN"/>
    <property type="match status" value="1"/>
</dbReference>
<comment type="caution">
    <text evidence="4">The sequence shown here is derived from an EMBL/GenBank/DDBJ whole genome shotgun (WGS) entry which is preliminary data.</text>
</comment>
<sequence length="545" mass="57796">MRSTRRSAATIATASALALAAAACSGTHGSSSSGKDGTKSGAAAFQLSPATPKPKGNIDSFTWSIYAEPQTLDYIQAFDYPQNMILSNVCESLMRWNPDLTESPGLASKVEQPDPNTYVYTLRQGVKFHDGGTMTADDVVFSLKRQMDPNAGSYWISTFDNVDSVTKTGPLQVTVKLKKPDSQFGEEMANASGVVVHASTVQSAGQGYGTGRNLGCTGPFTLGTWTKGTSIELDRFDGYWGTPAKAGKVVFSFITDPTARTNALLTGAVDGGYLITPDSYNRLKSSGTGTLYFGKSLTTISLNVCNLKGTLGDVRVRKALLLAMDRSGFVKTGLQGVGTVTSSPAPADSWPAGALPAASDLPPTTQDVTQAKALVQQAGATGKTVTIATSPIGPDVSLLATAFQSAGSQIGLNVQLKTIAPDAFTGLFSDPKAREGLDAFPETYYLSTTDPMGMYHQFRTGDFENYAGWSNPDYDKLAEQAAAEYDSVKRAGISAKLQKMESDQLLWIPVAEWPNSMFLNKRITGAPTSISYLYYPWAADVGSAG</sequence>
<dbReference type="Proteomes" id="UP001499854">
    <property type="component" value="Unassembled WGS sequence"/>
</dbReference>
<dbReference type="Gene3D" id="3.40.190.10">
    <property type="entry name" value="Periplasmic binding protein-like II"/>
    <property type="match status" value="1"/>
</dbReference>
<evidence type="ECO:0000259" key="3">
    <source>
        <dbReference type="Pfam" id="PF00496"/>
    </source>
</evidence>
<dbReference type="Pfam" id="PF00496">
    <property type="entry name" value="SBP_bac_5"/>
    <property type="match status" value="1"/>
</dbReference>
<proteinExistence type="predicted"/>
<dbReference type="InterPro" id="IPR000914">
    <property type="entry name" value="SBP_5_dom"/>
</dbReference>
<evidence type="ECO:0000313" key="5">
    <source>
        <dbReference type="Proteomes" id="UP001499854"/>
    </source>
</evidence>
<evidence type="ECO:0000256" key="1">
    <source>
        <dbReference type="ARBA" id="ARBA00022729"/>
    </source>
</evidence>
<evidence type="ECO:0000313" key="4">
    <source>
        <dbReference type="EMBL" id="GAA1960005.1"/>
    </source>
</evidence>
<dbReference type="CDD" id="cd00995">
    <property type="entry name" value="PBP2_NikA_DppA_OppA_like"/>
    <property type="match status" value="1"/>
</dbReference>
<name>A0ABN2QXS4_9ACTN</name>
<feature type="signal peptide" evidence="2">
    <location>
        <begin position="1"/>
        <end position="20"/>
    </location>
</feature>
<reference evidence="4 5" key="1">
    <citation type="journal article" date="2019" name="Int. J. Syst. Evol. Microbiol.">
        <title>The Global Catalogue of Microorganisms (GCM) 10K type strain sequencing project: providing services to taxonomists for standard genome sequencing and annotation.</title>
        <authorList>
            <consortium name="The Broad Institute Genomics Platform"/>
            <consortium name="The Broad Institute Genome Sequencing Center for Infectious Disease"/>
            <person name="Wu L."/>
            <person name="Ma J."/>
        </authorList>
    </citation>
    <scope>NUCLEOTIDE SEQUENCE [LARGE SCALE GENOMIC DNA]</scope>
    <source>
        <strain evidence="4 5">JCM 16013</strain>
    </source>
</reference>
<dbReference type="EMBL" id="BAAAQM010000006">
    <property type="protein sequence ID" value="GAA1960005.1"/>
    <property type="molecule type" value="Genomic_DNA"/>
</dbReference>
<accession>A0ABN2QXS4</accession>
<dbReference type="Gene3D" id="3.10.105.10">
    <property type="entry name" value="Dipeptide-binding Protein, Domain 3"/>
    <property type="match status" value="1"/>
</dbReference>
<dbReference type="RefSeq" id="WP_344656242.1">
    <property type="nucleotide sequence ID" value="NZ_BAAAQM010000006.1"/>
</dbReference>
<dbReference type="PANTHER" id="PTHR30290:SF38">
    <property type="entry name" value="D,D-DIPEPTIDE-BINDING PERIPLASMIC PROTEIN DDPA-RELATED"/>
    <property type="match status" value="1"/>
</dbReference>
<dbReference type="PANTHER" id="PTHR30290">
    <property type="entry name" value="PERIPLASMIC BINDING COMPONENT OF ABC TRANSPORTER"/>
    <property type="match status" value="1"/>
</dbReference>
<gene>
    <name evidence="4" type="ORF">GCM10009838_15500</name>
</gene>
<dbReference type="PIRSF" id="PIRSF002741">
    <property type="entry name" value="MppA"/>
    <property type="match status" value="1"/>
</dbReference>
<keyword evidence="1 2" id="KW-0732">Signal</keyword>